<dbReference type="CDD" id="cd02215">
    <property type="entry name" value="cupin_QDO_N_C"/>
    <property type="match status" value="1"/>
</dbReference>
<dbReference type="InterPro" id="IPR011051">
    <property type="entry name" value="RmlC_Cupin_sf"/>
</dbReference>
<evidence type="ECO:0000259" key="2">
    <source>
        <dbReference type="Pfam" id="PF07883"/>
    </source>
</evidence>
<accession>A0ABQ8GEA0</accession>
<evidence type="ECO:0000313" key="3">
    <source>
        <dbReference type="EMBL" id="KAH7053273.1"/>
    </source>
</evidence>
<dbReference type="PANTHER" id="PTHR36440">
    <property type="entry name" value="PUTATIVE (AFU_ORTHOLOGUE AFUA_8G07350)-RELATED"/>
    <property type="match status" value="1"/>
</dbReference>
<dbReference type="InterPro" id="IPR013096">
    <property type="entry name" value="Cupin_2"/>
</dbReference>
<dbReference type="InterPro" id="IPR053146">
    <property type="entry name" value="QDO-like"/>
</dbReference>
<keyword evidence="4" id="KW-1185">Reference proteome</keyword>
<feature type="region of interest" description="Disordered" evidence="1">
    <location>
        <begin position="1"/>
        <end position="21"/>
    </location>
</feature>
<dbReference type="SUPFAM" id="SSF51182">
    <property type="entry name" value="RmlC-like cupins"/>
    <property type="match status" value="1"/>
</dbReference>
<feature type="domain" description="Cupin type-2" evidence="2">
    <location>
        <begin position="68"/>
        <end position="115"/>
    </location>
</feature>
<sequence>MGGAQSPKEVPRLDQPPPAGGSYVIPQLEGEMLSIPGSKSVFRILTSALQTDDAIAVFTSGGALADAPGFHHHNEAHDVFIITKGFVKLWNGDKCKILGPGDFAYVPPGVIHNPQYLGPSTEIFGLITPAHWIDFFRYVSEPYAGIHYPEHDDRNLASILIPKVMAAKGAYDVHFHPHHVGAPVSDWDADDERLPEASQPYYLKHNTGPRWILGGVLARPFATTRQTEGRFAIASLEGSKRHEASNPFARGVVFPKTHHCLAVVEGALLVEVEGAAPVRATEGETVFVAAGERFKLKFASKFARVWSFTSGDGIEAVVIRAGRELKGVVLPDEVVEVDEAVLKKAYEELGVL</sequence>
<reference evidence="3 4" key="1">
    <citation type="journal article" date="2021" name="Nat. Commun.">
        <title>Genetic determinants of endophytism in the Arabidopsis root mycobiome.</title>
        <authorList>
            <person name="Mesny F."/>
            <person name="Miyauchi S."/>
            <person name="Thiergart T."/>
            <person name="Pickel B."/>
            <person name="Atanasova L."/>
            <person name="Karlsson M."/>
            <person name="Huettel B."/>
            <person name="Barry K.W."/>
            <person name="Haridas S."/>
            <person name="Chen C."/>
            <person name="Bauer D."/>
            <person name="Andreopoulos W."/>
            <person name="Pangilinan J."/>
            <person name="LaButti K."/>
            <person name="Riley R."/>
            <person name="Lipzen A."/>
            <person name="Clum A."/>
            <person name="Drula E."/>
            <person name="Henrissat B."/>
            <person name="Kohler A."/>
            <person name="Grigoriev I.V."/>
            <person name="Martin F.M."/>
            <person name="Hacquard S."/>
        </authorList>
    </citation>
    <scope>NUCLEOTIDE SEQUENCE [LARGE SCALE GENOMIC DNA]</scope>
    <source>
        <strain evidence="3 4">MPI-SDFR-AT-0080</strain>
    </source>
</reference>
<evidence type="ECO:0000256" key="1">
    <source>
        <dbReference type="SAM" id="MobiDB-lite"/>
    </source>
</evidence>
<dbReference type="InterPro" id="IPR014710">
    <property type="entry name" value="RmlC-like_jellyroll"/>
</dbReference>
<dbReference type="EMBL" id="JAGTJR010000010">
    <property type="protein sequence ID" value="KAH7053273.1"/>
    <property type="molecule type" value="Genomic_DNA"/>
</dbReference>
<dbReference type="Proteomes" id="UP000774617">
    <property type="component" value="Unassembled WGS sequence"/>
</dbReference>
<proteinExistence type="predicted"/>
<dbReference type="Gene3D" id="2.60.120.10">
    <property type="entry name" value="Jelly Rolls"/>
    <property type="match status" value="2"/>
</dbReference>
<comment type="caution">
    <text evidence="3">The sequence shown here is derived from an EMBL/GenBank/DDBJ whole genome shotgun (WGS) entry which is preliminary data.</text>
</comment>
<evidence type="ECO:0000313" key="4">
    <source>
        <dbReference type="Proteomes" id="UP000774617"/>
    </source>
</evidence>
<dbReference type="PANTHER" id="PTHR36440:SF1">
    <property type="entry name" value="PUTATIVE (AFU_ORTHOLOGUE AFUA_8G07350)-RELATED"/>
    <property type="match status" value="1"/>
</dbReference>
<organism evidence="3 4">
    <name type="scientific">Macrophomina phaseolina</name>
    <dbReference type="NCBI Taxonomy" id="35725"/>
    <lineage>
        <taxon>Eukaryota</taxon>
        <taxon>Fungi</taxon>
        <taxon>Dikarya</taxon>
        <taxon>Ascomycota</taxon>
        <taxon>Pezizomycotina</taxon>
        <taxon>Dothideomycetes</taxon>
        <taxon>Dothideomycetes incertae sedis</taxon>
        <taxon>Botryosphaeriales</taxon>
        <taxon>Botryosphaeriaceae</taxon>
        <taxon>Macrophomina</taxon>
    </lineage>
</organism>
<protein>
    <submittedName>
        <fullName evidence="3">Cupin domain protein</fullName>
    </submittedName>
</protein>
<gene>
    <name evidence="3" type="ORF">B0J12DRAFT_50985</name>
</gene>
<dbReference type="Pfam" id="PF07883">
    <property type="entry name" value="Cupin_2"/>
    <property type="match status" value="1"/>
</dbReference>
<name>A0ABQ8GEA0_9PEZI</name>